<comment type="caution">
    <text evidence="2">The sequence shown here is derived from an EMBL/GenBank/DDBJ whole genome shotgun (WGS) entry which is preliminary data.</text>
</comment>
<organism evidence="2 3">
    <name type="scientific">Holothuria leucospilota</name>
    <name type="common">Black long sea cucumber</name>
    <name type="synonym">Mertensiothuria leucospilota</name>
    <dbReference type="NCBI Taxonomy" id="206669"/>
    <lineage>
        <taxon>Eukaryota</taxon>
        <taxon>Metazoa</taxon>
        <taxon>Echinodermata</taxon>
        <taxon>Eleutherozoa</taxon>
        <taxon>Echinozoa</taxon>
        <taxon>Holothuroidea</taxon>
        <taxon>Aspidochirotacea</taxon>
        <taxon>Aspidochirotida</taxon>
        <taxon>Holothuriidae</taxon>
        <taxon>Holothuria</taxon>
    </lineage>
</organism>
<dbReference type="InterPro" id="IPR048365">
    <property type="entry name" value="TNP-like_RNaseH_N"/>
</dbReference>
<name>A0A9Q1B9V6_HOLLE</name>
<evidence type="ECO:0000313" key="2">
    <source>
        <dbReference type="EMBL" id="KAJ8017433.1"/>
    </source>
</evidence>
<dbReference type="AlphaFoldDB" id="A0A9Q1B9V6"/>
<reference evidence="2" key="1">
    <citation type="submission" date="2021-10" db="EMBL/GenBank/DDBJ databases">
        <title>Tropical sea cucumber genome reveals ecological adaptation and Cuvierian tubules defense mechanism.</title>
        <authorList>
            <person name="Chen T."/>
        </authorList>
    </citation>
    <scope>NUCLEOTIDE SEQUENCE</scope>
    <source>
        <strain evidence="2">Nanhai2018</strain>
        <tissue evidence="2">Muscle</tissue>
    </source>
</reference>
<proteinExistence type="predicted"/>
<feature type="domain" description="Transposable element P transposase-like RNase H" evidence="1">
    <location>
        <begin position="179"/>
        <end position="321"/>
    </location>
</feature>
<evidence type="ECO:0000259" key="1">
    <source>
        <dbReference type="Pfam" id="PF21787"/>
    </source>
</evidence>
<dbReference type="Proteomes" id="UP001152320">
    <property type="component" value="Unassembled WGS sequence"/>
</dbReference>
<dbReference type="Pfam" id="PF21787">
    <property type="entry name" value="TNP-like_RNaseH_N"/>
    <property type="match status" value="1"/>
</dbReference>
<sequence length="618" mass="70937">MPDEPNACGIEELKSFIPSNALIQSLSPDKLELALLSSMYVNGNIVMMHVIFCHQHWDLKVRDTTSTCRTCQHICFQKDYSDDHTVELSEDDNKDMMEIFNLCFPNAPHEMKKIMQSQYEALGKQSDKRGIRWDKTIISLCLSLWIRSPKTYEDLRDSEFLILPSGRQLRKYKNIVPQESGINKDVFRWMYEAGNQDKIPANGRRGLLIHDETKLQDDLVMKMENGIPKLVGWVDCGPEATNMRILKEGDVTQKVASDVLQIYFLGYTGFRWPICHFPTTGVTASELYITIWKIISELQDWGFYVDCILQDGGSANRQFMNLHFTGLPSDSCFISCNIVNPTRLIAFTQDFSHIVKKIRNGIMKSGNNSSVHTRKLQVKGQYILWQQWHDMVKWDRMTNSRLINHKITDAHLFPDSGEKMRNHLAEEMLNADALNLMKCYKSSLANGSVLDGAVALLEQTSAMIAIFRDNRPIREMADERLAVLGKVCKWFQEWRKEALSNEEMCRAERNKCILSMECCDDIESLLLSFPKVCQMHLEEFPSSSIVPARFNSDIIENHFCQQRGIHNGNATSMTYYEYCSTQNAIILGQSLKSKGRKSNTGLCAAKPFSFYTNRPLKR</sequence>
<keyword evidence="3" id="KW-1185">Reference proteome</keyword>
<accession>A0A9Q1B9V6</accession>
<dbReference type="OrthoDB" id="6129029at2759"/>
<dbReference type="EMBL" id="JAIZAY010001978">
    <property type="protein sequence ID" value="KAJ8017433.1"/>
    <property type="molecule type" value="Genomic_DNA"/>
</dbReference>
<protein>
    <recommendedName>
        <fullName evidence="1">Transposable element P transposase-like RNase H domain-containing protein</fullName>
    </recommendedName>
</protein>
<gene>
    <name evidence="2" type="ORF">HOLleu_45163</name>
</gene>
<evidence type="ECO:0000313" key="3">
    <source>
        <dbReference type="Proteomes" id="UP001152320"/>
    </source>
</evidence>